<dbReference type="SUPFAM" id="SSF81383">
    <property type="entry name" value="F-box domain"/>
    <property type="match status" value="1"/>
</dbReference>
<dbReference type="InterPro" id="IPR017451">
    <property type="entry name" value="F-box-assoc_interact_dom"/>
</dbReference>
<dbReference type="PANTHER" id="PTHR31672">
    <property type="entry name" value="BNACNNG10540D PROTEIN"/>
    <property type="match status" value="1"/>
</dbReference>
<dbReference type="Pfam" id="PF00646">
    <property type="entry name" value="F-box"/>
    <property type="match status" value="1"/>
</dbReference>
<reference evidence="2" key="1">
    <citation type="submission" date="2024-03" db="EMBL/GenBank/DDBJ databases">
        <title>WGS assembly of Saponaria officinalis var. Norfolk2.</title>
        <authorList>
            <person name="Jenkins J."/>
            <person name="Shu S."/>
            <person name="Grimwood J."/>
            <person name="Barry K."/>
            <person name="Goodstein D."/>
            <person name="Schmutz J."/>
            <person name="Leebens-Mack J."/>
            <person name="Osbourn A."/>
        </authorList>
    </citation>
    <scope>NUCLEOTIDE SEQUENCE [LARGE SCALE GENOMIC DNA]</scope>
    <source>
        <strain evidence="2">JIC</strain>
    </source>
</reference>
<dbReference type="AlphaFoldDB" id="A0AAW1H036"/>
<accession>A0AAW1H036</accession>
<name>A0AAW1H036_SAPOF</name>
<dbReference type="EMBL" id="JBDFQZ010000013">
    <property type="protein sequence ID" value="KAK9669405.1"/>
    <property type="molecule type" value="Genomic_DNA"/>
</dbReference>
<dbReference type="PROSITE" id="PS50181">
    <property type="entry name" value="FBOX"/>
    <property type="match status" value="1"/>
</dbReference>
<proteinExistence type="predicted"/>
<dbReference type="Gene3D" id="1.20.1280.50">
    <property type="match status" value="1"/>
</dbReference>
<dbReference type="Proteomes" id="UP001443914">
    <property type="component" value="Unassembled WGS sequence"/>
</dbReference>
<evidence type="ECO:0000313" key="3">
    <source>
        <dbReference type="Proteomes" id="UP001443914"/>
    </source>
</evidence>
<dbReference type="NCBIfam" id="TIGR01640">
    <property type="entry name" value="F_box_assoc_1"/>
    <property type="match status" value="1"/>
</dbReference>
<protein>
    <recommendedName>
        <fullName evidence="1">F-box domain-containing protein</fullName>
    </recommendedName>
</protein>
<evidence type="ECO:0000259" key="1">
    <source>
        <dbReference type="PROSITE" id="PS50181"/>
    </source>
</evidence>
<keyword evidence="3" id="KW-1185">Reference proteome</keyword>
<dbReference type="InterPro" id="IPR050796">
    <property type="entry name" value="SCF_F-box_component"/>
</dbReference>
<organism evidence="2 3">
    <name type="scientific">Saponaria officinalis</name>
    <name type="common">Common soapwort</name>
    <name type="synonym">Lychnis saponaria</name>
    <dbReference type="NCBI Taxonomy" id="3572"/>
    <lineage>
        <taxon>Eukaryota</taxon>
        <taxon>Viridiplantae</taxon>
        <taxon>Streptophyta</taxon>
        <taxon>Embryophyta</taxon>
        <taxon>Tracheophyta</taxon>
        <taxon>Spermatophyta</taxon>
        <taxon>Magnoliopsida</taxon>
        <taxon>eudicotyledons</taxon>
        <taxon>Gunneridae</taxon>
        <taxon>Pentapetalae</taxon>
        <taxon>Caryophyllales</taxon>
        <taxon>Caryophyllaceae</taxon>
        <taxon>Caryophylleae</taxon>
        <taxon>Saponaria</taxon>
    </lineage>
</organism>
<dbReference type="InterPro" id="IPR036047">
    <property type="entry name" value="F-box-like_dom_sf"/>
</dbReference>
<comment type="caution">
    <text evidence="2">The sequence shown here is derived from an EMBL/GenBank/DDBJ whole genome shotgun (WGS) entry which is preliminary data.</text>
</comment>
<feature type="domain" description="F-box" evidence="1">
    <location>
        <begin position="9"/>
        <end position="62"/>
    </location>
</feature>
<dbReference type="SMART" id="SM00256">
    <property type="entry name" value="FBOX"/>
    <property type="match status" value="1"/>
</dbReference>
<dbReference type="PANTHER" id="PTHR31672:SF13">
    <property type="entry name" value="F-BOX PROTEIN CPR30-LIKE"/>
    <property type="match status" value="1"/>
</dbReference>
<dbReference type="InterPro" id="IPR001810">
    <property type="entry name" value="F-box_dom"/>
</dbReference>
<sequence>MKRRRSKFSLIDKYVPIEVWEQVMWRLPSKTLCRLRCVNREWRSIIDNPSFVLKHYEVYKNHPKKSFLFCEEQIDIRGYKLFFLRHDKSLKKYYEIMKSNHNILYWSSNFFVANCRGLVLIREFNNGLKLWNPSIRKALSIEQCSLNYTKRNYYVLGYAKSSNDFKVICFNWSGFKKRENVFSFGVYSICESIWVEKTSSIVYPEIGDDFSRPSHYTVAFYSEGWCYWTTRTHIIAFDFDNECFSIMDWPDIEDGMVKFLVKSEERLGAFGISHATTRMWVLDEDTRIWHVQFSINLDNLVTDFFKEEELRSRMTLYYPKSGELVMYKNSRLIRYNIKTSQMVADLTSASIHYVDHHVETIMFGTGLEGQNLVHFPASTEDG</sequence>
<gene>
    <name evidence="2" type="ORF">RND81_13G127300</name>
</gene>
<evidence type="ECO:0000313" key="2">
    <source>
        <dbReference type="EMBL" id="KAK9669405.1"/>
    </source>
</evidence>